<protein>
    <recommendedName>
        <fullName evidence="4">DUF2076 domain-containing protein</fullName>
    </recommendedName>
</protein>
<accession>A0A839EUQ4</accession>
<gene>
    <name evidence="2" type="ORF">FHW16_004791</name>
</gene>
<dbReference type="Proteomes" id="UP000549052">
    <property type="component" value="Unassembled WGS sequence"/>
</dbReference>
<feature type="compositionally biased region" description="Low complexity" evidence="1">
    <location>
        <begin position="83"/>
        <end position="136"/>
    </location>
</feature>
<organism evidence="2 3">
    <name type="scientific">Phyllobacterium myrsinacearum</name>
    <dbReference type="NCBI Taxonomy" id="28101"/>
    <lineage>
        <taxon>Bacteria</taxon>
        <taxon>Pseudomonadati</taxon>
        <taxon>Pseudomonadota</taxon>
        <taxon>Alphaproteobacteria</taxon>
        <taxon>Hyphomicrobiales</taxon>
        <taxon>Phyllobacteriaceae</taxon>
        <taxon>Phyllobacterium</taxon>
    </lineage>
</organism>
<evidence type="ECO:0008006" key="4">
    <source>
        <dbReference type="Google" id="ProtNLM"/>
    </source>
</evidence>
<reference evidence="2 3" key="1">
    <citation type="submission" date="2020-07" db="EMBL/GenBank/DDBJ databases">
        <title>Genomic Encyclopedia of Type Strains, Phase IV (KMG-V): Genome sequencing to study the core and pangenomes of soil and plant-associated prokaryotes.</title>
        <authorList>
            <person name="Whitman W."/>
        </authorList>
    </citation>
    <scope>NUCLEOTIDE SEQUENCE [LARGE SCALE GENOMIC DNA]</scope>
    <source>
        <strain evidence="2 3">AN3</strain>
    </source>
</reference>
<dbReference type="InterPro" id="IPR018648">
    <property type="entry name" value="DUF2076"/>
</dbReference>
<dbReference type="AlphaFoldDB" id="A0A839EUQ4"/>
<feature type="compositionally biased region" description="Low complexity" evidence="1">
    <location>
        <begin position="186"/>
        <end position="201"/>
    </location>
</feature>
<name>A0A839EUQ4_9HYPH</name>
<sequence length="237" mass="24569">MNADEQKLLSGLFDRTRQAADTTRDPEAERFIVDQIKSQPSAPYLLAQAVIVQEQGLNACHERIQALEAQVKDLQNAAPAQPQSGGLLGSIFGSSQSAQSSPPSPGRFSGPWGGAAPQDGYAPQGQPQQAGRWAAPLQSSAQGGGFLQGALSTAAGVAGGALMFEGIKNMMGGNSLFGGSGGGTGSVPQSGAGETVINNYYNDDKNTDTQNNDAEMDRLDDAYDDSLDTDTDDDNVA</sequence>
<dbReference type="Pfam" id="PF09849">
    <property type="entry name" value="DUF2076"/>
    <property type="match status" value="1"/>
</dbReference>
<feature type="compositionally biased region" description="Acidic residues" evidence="1">
    <location>
        <begin position="222"/>
        <end position="237"/>
    </location>
</feature>
<evidence type="ECO:0000313" key="2">
    <source>
        <dbReference type="EMBL" id="MBA8881056.1"/>
    </source>
</evidence>
<keyword evidence="3" id="KW-1185">Reference proteome</keyword>
<proteinExistence type="predicted"/>
<dbReference type="RefSeq" id="WP_182551683.1">
    <property type="nucleotide sequence ID" value="NZ_JACGXN010000011.1"/>
</dbReference>
<feature type="region of interest" description="Disordered" evidence="1">
    <location>
        <begin position="77"/>
        <end position="139"/>
    </location>
</feature>
<evidence type="ECO:0000313" key="3">
    <source>
        <dbReference type="Proteomes" id="UP000549052"/>
    </source>
</evidence>
<dbReference type="EMBL" id="JACGXN010000011">
    <property type="protein sequence ID" value="MBA8881056.1"/>
    <property type="molecule type" value="Genomic_DNA"/>
</dbReference>
<evidence type="ECO:0000256" key="1">
    <source>
        <dbReference type="SAM" id="MobiDB-lite"/>
    </source>
</evidence>
<feature type="region of interest" description="Disordered" evidence="1">
    <location>
        <begin position="181"/>
        <end position="237"/>
    </location>
</feature>
<comment type="caution">
    <text evidence="2">The sequence shown here is derived from an EMBL/GenBank/DDBJ whole genome shotgun (WGS) entry which is preliminary data.</text>
</comment>